<protein>
    <submittedName>
        <fullName evidence="1">Uncharacterized protein</fullName>
    </submittedName>
</protein>
<evidence type="ECO:0000313" key="2">
    <source>
        <dbReference type="Proteomes" id="UP000827986"/>
    </source>
</evidence>
<gene>
    <name evidence="1" type="ORF">KIL84_009056</name>
</gene>
<accession>A0A9D3XJE0</accession>
<proteinExistence type="predicted"/>
<dbReference type="Proteomes" id="UP000827986">
    <property type="component" value="Unassembled WGS sequence"/>
</dbReference>
<evidence type="ECO:0000313" key="1">
    <source>
        <dbReference type="EMBL" id="KAH1180220.1"/>
    </source>
</evidence>
<keyword evidence="2" id="KW-1185">Reference proteome</keyword>
<organism evidence="1 2">
    <name type="scientific">Mauremys mutica</name>
    <name type="common">yellowpond turtle</name>
    <dbReference type="NCBI Taxonomy" id="74926"/>
    <lineage>
        <taxon>Eukaryota</taxon>
        <taxon>Metazoa</taxon>
        <taxon>Chordata</taxon>
        <taxon>Craniata</taxon>
        <taxon>Vertebrata</taxon>
        <taxon>Euteleostomi</taxon>
        <taxon>Archelosauria</taxon>
        <taxon>Testudinata</taxon>
        <taxon>Testudines</taxon>
        <taxon>Cryptodira</taxon>
        <taxon>Durocryptodira</taxon>
        <taxon>Testudinoidea</taxon>
        <taxon>Geoemydidae</taxon>
        <taxon>Geoemydinae</taxon>
        <taxon>Mauremys</taxon>
    </lineage>
</organism>
<dbReference type="AlphaFoldDB" id="A0A9D3XJE0"/>
<name>A0A9D3XJE0_9SAUR</name>
<comment type="caution">
    <text evidence="1">The sequence shown here is derived from an EMBL/GenBank/DDBJ whole genome shotgun (WGS) entry which is preliminary data.</text>
</comment>
<reference evidence="1" key="1">
    <citation type="submission" date="2021-09" db="EMBL/GenBank/DDBJ databases">
        <title>The genome of Mauremys mutica provides insights into the evolution of semi-aquatic lifestyle.</title>
        <authorList>
            <person name="Gong S."/>
            <person name="Gao Y."/>
        </authorList>
    </citation>
    <scope>NUCLEOTIDE SEQUENCE</scope>
    <source>
        <strain evidence="1">MM-2020</strain>
        <tissue evidence="1">Muscle</tissue>
    </source>
</reference>
<sequence length="149" mass="15573">MKRRKLQALRVQGTGDAAKRSLPGWPQDCGSPILRHSSASFTEGDFPPLPAPRSALLGTIGRTHVEADRCWGLTGWSAGVPSSLALQGQINQQAQEAWVTGAAVLGMPSWQGSEAGRRVRGSESKGSRGKVVCRPAGMGRAAVAGVLTS</sequence>
<dbReference type="EMBL" id="JAHDVG010000470">
    <property type="protein sequence ID" value="KAH1180220.1"/>
    <property type="molecule type" value="Genomic_DNA"/>
</dbReference>